<reference evidence="2" key="1">
    <citation type="submission" date="2019-10" db="EMBL/GenBank/DDBJ databases">
        <title>Antimicrobial potential of Antarctic Bacteria.</title>
        <authorList>
            <person name="Benaud N."/>
            <person name="Edwards R.J."/>
            <person name="Ferrari B.C."/>
        </authorList>
    </citation>
    <scope>NUCLEOTIDE SEQUENCE [LARGE SCALE GENOMIC DNA]</scope>
    <source>
        <strain evidence="2">NBSH44</strain>
    </source>
</reference>
<sequence length="282" mass="30240">MTHAIVGVHGIGNFRRGQQPCEAARTLGAEWHTRLASALRSAGAGAPAPEISMAYYADLLRPTGRQGGGDDLDDLNPHEIEFARQWLDAFDLPAGTAAGRSTVPVRQAVETLAQMRLLGPPATRWFVALFCREVHAYLKDPNSPARAAIRARVTDALETTGARVVIAHSLGSVVAYEALWDRPDLEVDLLVTLGSPLALPHAVLPRLWPAPVNGRGARPPGVARWVNLADPGDIVAVPAGGVGRTFEGVGTDEHTTIGAFDFHLAKNYLAHRRLGEILRATF</sequence>
<proteinExistence type="predicted"/>
<dbReference type="Gene3D" id="3.40.50.1820">
    <property type="entry name" value="alpha/beta hydrolase"/>
    <property type="match status" value="1"/>
</dbReference>
<dbReference type="EMBL" id="CP045702">
    <property type="protein sequence ID" value="QNE75062.1"/>
    <property type="molecule type" value="Genomic_DNA"/>
</dbReference>
<accession>A0A7G7BI97</accession>
<dbReference type="Proteomes" id="UP000515307">
    <property type="component" value="Chromosome"/>
</dbReference>
<dbReference type="RefSeq" id="WP_185298597.1">
    <property type="nucleotide sequence ID" value="NZ_CP045702.1"/>
</dbReference>
<name>A0A7G7BI97_9ACTN</name>
<evidence type="ECO:0000313" key="1">
    <source>
        <dbReference type="EMBL" id="QNE75062.1"/>
    </source>
</evidence>
<dbReference type="InterPro" id="IPR029058">
    <property type="entry name" value="AB_hydrolase_fold"/>
</dbReference>
<protein>
    <submittedName>
        <fullName evidence="1">Serine peptidase</fullName>
    </submittedName>
</protein>
<dbReference type="KEGG" id="sfiy:F0344_10965"/>
<dbReference type="SUPFAM" id="SSF53474">
    <property type="entry name" value="alpha/beta-Hydrolases"/>
    <property type="match status" value="1"/>
</dbReference>
<organism evidence="1 2">
    <name type="scientific">Streptomyces finlayi</name>
    <dbReference type="NCBI Taxonomy" id="67296"/>
    <lineage>
        <taxon>Bacteria</taxon>
        <taxon>Bacillati</taxon>
        <taxon>Actinomycetota</taxon>
        <taxon>Actinomycetes</taxon>
        <taxon>Kitasatosporales</taxon>
        <taxon>Streptomycetaceae</taxon>
        <taxon>Streptomyces</taxon>
    </lineage>
</organism>
<keyword evidence="2" id="KW-1185">Reference proteome</keyword>
<dbReference type="AlphaFoldDB" id="A0A7G7BI97"/>
<gene>
    <name evidence="1" type="ORF">F0344_10965</name>
</gene>
<evidence type="ECO:0000313" key="2">
    <source>
        <dbReference type="Proteomes" id="UP000515307"/>
    </source>
</evidence>